<protein>
    <submittedName>
        <fullName evidence="7">Capsid protein</fullName>
    </submittedName>
</protein>
<keyword evidence="2" id="KW-1188">Viral release from host cell</keyword>
<proteinExistence type="inferred from homology"/>
<dbReference type="HAMAP" id="MF_04012">
    <property type="entry name" value="HSV_PORTL"/>
    <property type="match status" value="1"/>
</dbReference>
<dbReference type="GO" id="GO:0044423">
    <property type="term" value="C:virion component"/>
    <property type="evidence" value="ECO:0007669"/>
    <property type="project" value="UniProtKB-KW"/>
</dbReference>
<keyword evidence="3" id="KW-0946">Virion</keyword>
<dbReference type="InterPro" id="IPR002660">
    <property type="entry name" value="Herpes_Portal"/>
</dbReference>
<organism evidence="7 9">
    <name type="scientific">Cricetid gammaherpesvirus 2</name>
    <dbReference type="NCBI Taxonomy" id="1605972"/>
    <lineage>
        <taxon>Viruses</taxon>
        <taxon>Duplodnaviria</taxon>
        <taxon>Heunggongvirae</taxon>
        <taxon>Peploviricota</taxon>
        <taxon>Herviviricetes</taxon>
        <taxon>Herpesvirales</taxon>
        <taxon>Orthoherpesviridae</taxon>
        <taxon>Gammaherpesvirinae</taxon>
        <taxon>Rhadinovirus</taxon>
        <taxon>Rhadinovirus cricetidgamma2</taxon>
    </lineage>
</organism>
<feature type="region of interest" description="Disordered" evidence="6">
    <location>
        <begin position="578"/>
        <end position="598"/>
    </location>
</feature>
<keyword evidence="5" id="KW-0175">Coiled coil</keyword>
<name>E9M5M6_9GAMA</name>
<sequence length="616" mass="69600">MICLTFGSEVIFMMNLSVNPDIVLHPTKHSVQLFEILKGKYAYVNGQTIYTSIRSANIFYKQLFVYLYKNTLNSCTYQTVVSNWEVFKASMLVSWKTKTGKNIQEITQSSFASWASTLKLTIEKNILPLAVQLQYSPGLISYERYIDWITAVGFVPIAKCKPNPKHMAHLDLQLKLLLSESAEHDTILQEMLLNMATDLKKTLEKLTSLYIPDYSEVTVYKDGTSGGLYGRYNGKTIHVEVIYTPIVNGGYCVFDSCVQRIFPTVMQCFRTREHAKLCQLLNTPPIKAILGPSSSHGYKDLLKHIENSSQKSDPKKDMFNLLLNLAENKTVSGVSDVVEDFISDVSSNLIDKNKLFGNQGESAASGLRKQVSNSVFKCLTKQINEQFDTIGDLKKEREMYVSKLEALETQLLKLSRNDESVPGPSVNFLTADTLSSLQEVKDLKHNMVTNDIKEGQAVLNSFFSQYVPPFRELNKDLGSLWESEFMHTFKLIPEVDAQGKLICVKYTQETISMLLGPFTYTIANLYNINLLTGFMSVQSLQELADDIYDKSRLSVYIRDIEEKFSDYTAGLGQSQHNHNGYSQNIGKDDASNYSKNDARTQHQWKSNCCSKFSTAG</sequence>
<dbReference type="Pfam" id="PF01763">
    <property type="entry name" value="Herpes_UL6"/>
    <property type="match status" value="1"/>
</dbReference>
<dbReference type="OrthoDB" id="2470at10239"/>
<keyword evidence="9" id="KW-1185">Reference proteome</keyword>
<accession>E9M5M6</accession>
<evidence type="ECO:0000256" key="4">
    <source>
        <dbReference type="ARBA" id="ARBA00023219"/>
    </source>
</evidence>
<evidence type="ECO:0000256" key="6">
    <source>
        <dbReference type="SAM" id="MobiDB-lite"/>
    </source>
</evidence>
<dbReference type="EMBL" id="HQ221963">
    <property type="protein sequence ID" value="ADW24384.1"/>
    <property type="molecule type" value="Genomic_DNA"/>
</dbReference>
<keyword evidence="1" id="KW-1048">Host nucleus</keyword>
<evidence type="ECO:0000313" key="7">
    <source>
        <dbReference type="EMBL" id="ADW24384.1"/>
    </source>
</evidence>
<evidence type="ECO:0000313" key="9">
    <source>
        <dbReference type="Proteomes" id="UP000134313"/>
    </source>
</evidence>
<feature type="compositionally biased region" description="Basic and acidic residues" evidence="6">
    <location>
        <begin position="586"/>
        <end position="598"/>
    </location>
</feature>
<feature type="coiled-coil region" evidence="5">
    <location>
        <begin position="390"/>
        <end position="417"/>
    </location>
</feature>
<dbReference type="Proteomes" id="UP000164320">
    <property type="component" value="Genome"/>
</dbReference>
<gene>
    <name evidence="8" type="ORF">RHVP-L.43</name>
    <name evidence="7" type="ORF">RHVP.43</name>
</gene>
<reference evidence="9 10" key="1">
    <citation type="journal article" date="2011" name="J. Virol.">
        <title>Identification and sequencing of a novel rodent gammaherpesvirus that establishes acute and latent infection in laboratory mice.</title>
        <authorList>
            <person name="Loh J."/>
            <person name="Zhao G."/>
            <person name="Nelson C.A."/>
            <person name="Coder P."/>
            <person name="Droit L."/>
            <person name="Handley S.A."/>
            <person name="Johnson L.S."/>
            <person name="Vachharajani P."/>
            <person name="Guzman H."/>
            <person name="Tesh R.B."/>
            <person name="Wang D."/>
            <person name="Fremont D.H."/>
            <person name="Virgin H.W."/>
        </authorList>
    </citation>
    <scope>NUCLEOTIDE SEQUENCE [LARGE SCALE GENOMIC DNA]</scope>
</reference>
<evidence type="ECO:0000313" key="10">
    <source>
        <dbReference type="Proteomes" id="UP000164320"/>
    </source>
</evidence>
<dbReference type="GeneID" id="10192234"/>
<dbReference type="GO" id="GO:0051276">
    <property type="term" value="P:chromosome organization"/>
    <property type="evidence" value="ECO:0007669"/>
    <property type="project" value="InterPro"/>
</dbReference>
<keyword evidence="4" id="KW-0231">Viral genome packaging</keyword>
<dbReference type="Proteomes" id="UP000134313">
    <property type="component" value="Segment"/>
</dbReference>
<evidence type="ECO:0000256" key="2">
    <source>
        <dbReference type="ARBA" id="ARBA00022612"/>
    </source>
</evidence>
<dbReference type="KEGG" id="vg:10192234"/>
<dbReference type="EMBL" id="HQ698924">
    <property type="protein sequence ID" value="ADW24466.1"/>
    <property type="molecule type" value="Genomic_DNA"/>
</dbReference>
<evidence type="ECO:0000313" key="8">
    <source>
        <dbReference type="EMBL" id="ADW24466.1"/>
    </source>
</evidence>
<evidence type="ECO:0000256" key="3">
    <source>
        <dbReference type="ARBA" id="ARBA00022844"/>
    </source>
</evidence>
<evidence type="ECO:0000256" key="1">
    <source>
        <dbReference type="ARBA" id="ARBA00022562"/>
    </source>
</evidence>
<dbReference type="RefSeq" id="YP_004207879.1">
    <property type="nucleotide sequence ID" value="NC_015049.1"/>
</dbReference>
<evidence type="ECO:0000256" key="5">
    <source>
        <dbReference type="SAM" id="Coils"/>
    </source>
</evidence>